<comment type="function">
    <text evidence="8">Part of the phosphoribosylformylglycinamidine synthase complex involved in the purines biosynthetic pathway. Catalyzes the ATP-dependent conversion of formylglycinamide ribonucleotide (FGAR) and glutamine to yield formylglycinamidine ribonucleotide (FGAM) and glutamate. The FGAM synthase complex is composed of three subunits. PurQ produces an ammonia molecule by converting glutamine to glutamate. PurL transfers the ammonia molecule to FGAR to form FGAM in an ATP-dependent manner. PurS interacts with PurQ and PurL and is thought to assist in the transfer of the ammonia molecule from PurQ to PurL.</text>
</comment>
<evidence type="ECO:0000256" key="2">
    <source>
        <dbReference type="ARBA" id="ARBA00022598"/>
    </source>
</evidence>
<evidence type="ECO:0000256" key="5">
    <source>
        <dbReference type="ARBA" id="ARBA00022801"/>
    </source>
</evidence>
<keyword evidence="7 8" id="KW-0315">Glutamine amidotransferase</keyword>
<comment type="subcellular location">
    <subcellularLocation>
        <location evidence="8">Cytoplasm</location>
    </subcellularLocation>
</comment>
<dbReference type="SMART" id="SM01211">
    <property type="entry name" value="GATase_5"/>
    <property type="match status" value="1"/>
</dbReference>
<dbReference type="RefSeq" id="WP_379954317.1">
    <property type="nucleotide sequence ID" value="NZ_JAUYVI010000002.1"/>
</dbReference>
<dbReference type="HAMAP" id="MF_00421">
    <property type="entry name" value="PurQ"/>
    <property type="match status" value="1"/>
</dbReference>
<dbReference type="CDD" id="cd01740">
    <property type="entry name" value="GATase1_FGAR_AT"/>
    <property type="match status" value="1"/>
</dbReference>
<keyword evidence="4 8" id="KW-0658">Purine biosynthesis</keyword>
<keyword evidence="1 8" id="KW-0963">Cytoplasm</keyword>
<evidence type="ECO:0000256" key="1">
    <source>
        <dbReference type="ARBA" id="ARBA00022490"/>
    </source>
</evidence>
<keyword evidence="3 8" id="KW-0547">Nucleotide-binding</keyword>
<reference evidence="10" key="1">
    <citation type="submission" date="2023-08" db="EMBL/GenBank/DDBJ databases">
        <title>Rhodospirillaceae gen. nov., a novel taxon isolated from the Yangtze River Yuezi River estuary sludge.</title>
        <authorList>
            <person name="Ruan L."/>
        </authorList>
    </citation>
    <scope>NUCLEOTIDE SEQUENCE [LARGE SCALE GENOMIC DNA]</scope>
    <source>
        <strain evidence="10">R-7</strain>
    </source>
</reference>
<evidence type="ECO:0000313" key="9">
    <source>
        <dbReference type="EMBL" id="MDQ7246901.1"/>
    </source>
</evidence>
<dbReference type="InterPro" id="IPR029062">
    <property type="entry name" value="Class_I_gatase-like"/>
</dbReference>
<dbReference type="EC" id="3.5.1.2" evidence="8"/>
<dbReference type="Gene3D" id="3.40.50.880">
    <property type="match status" value="1"/>
</dbReference>
<comment type="caution">
    <text evidence="9">The sequence shown here is derived from an EMBL/GenBank/DDBJ whole genome shotgun (WGS) entry which is preliminary data.</text>
</comment>
<evidence type="ECO:0000256" key="8">
    <source>
        <dbReference type="HAMAP-Rule" id="MF_00421"/>
    </source>
</evidence>
<dbReference type="Proteomes" id="UP001230156">
    <property type="component" value="Unassembled WGS sequence"/>
</dbReference>
<dbReference type="EC" id="6.3.5.3" evidence="8"/>
<sequence>MKSAIVVFPGSNREKDAEAALTEITGTPPVMVWHRDTELPKVDLVLVPGGFSYGDYLRCGAIAAHSPILREVKARADQGMAVLGICNGFQIITEAGLLPGVLQQNAGLKFVCRNVNLRVETSQSLFTSRYEKGQVLSIPVAHHEGNYYADEKTLDELESRDQVAFRYCAPDGSLDPSHNPNGSQRAIAGVFNRTKNVLGLMPHPENAIRELLGSTDGRGLFKAMAEALAA</sequence>
<name>A0ABU0YGQ4_9PROT</name>
<gene>
    <name evidence="8 9" type="primary">purQ</name>
    <name evidence="9" type="ORF">Q8A70_04465</name>
</gene>
<dbReference type="NCBIfam" id="TIGR01737">
    <property type="entry name" value="FGAM_synth_I"/>
    <property type="match status" value="1"/>
</dbReference>
<evidence type="ECO:0000256" key="7">
    <source>
        <dbReference type="ARBA" id="ARBA00022962"/>
    </source>
</evidence>
<dbReference type="PANTHER" id="PTHR47552">
    <property type="entry name" value="PHOSPHORIBOSYLFORMYLGLYCINAMIDINE SYNTHASE SUBUNIT PURQ"/>
    <property type="match status" value="1"/>
</dbReference>
<dbReference type="SUPFAM" id="SSF52317">
    <property type="entry name" value="Class I glutamine amidotransferase-like"/>
    <property type="match status" value="1"/>
</dbReference>
<dbReference type="PANTHER" id="PTHR47552:SF1">
    <property type="entry name" value="PHOSPHORIBOSYLFORMYLGLYCINAMIDINE SYNTHASE SUBUNIT PURQ"/>
    <property type="match status" value="1"/>
</dbReference>
<feature type="active site" evidence="8">
    <location>
        <position position="205"/>
    </location>
</feature>
<keyword evidence="2 8" id="KW-0436">Ligase</keyword>
<evidence type="ECO:0000313" key="10">
    <source>
        <dbReference type="Proteomes" id="UP001230156"/>
    </source>
</evidence>
<proteinExistence type="inferred from homology"/>
<evidence type="ECO:0000256" key="4">
    <source>
        <dbReference type="ARBA" id="ARBA00022755"/>
    </source>
</evidence>
<dbReference type="InterPro" id="IPR010075">
    <property type="entry name" value="PRibForGlyAmidine_synth_PurQ"/>
</dbReference>
<dbReference type="EMBL" id="JAUYVI010000002">
    <property type="protein sequence ID" value="MDQ7246901.1"/>
    <property type="molecule type" value="Genomic_DNA"/>
</dbReference>
<comment type="catalytic activity">
    <reaction evidence="8">
        <text>L-glutamine + H2O = L-glutamate + NH4(+)</text>
        <dbReference type="Rhea" id="RHEA:15889"/>
        <dbReference type="ChEBI" id="CHEBI:15377"/>
        <dbReference type="ChEBI" id="CHEBI:28938"/>
        <dbReference type="ChEBI" id="CHEBI:29985"/>
        <dbReference type="ChEBI" id="CHEBI:58359"/>
        <dbReference type="EC" id="3.5.1.2"/>
    </reaction>
</comment>
<comment type="subunit">
    <text evidence="8">Part of the FGAM synthase complex composed of 1 PurL, 1 PurQ and 2 PurS subunits.</text>
</comment>
<comment type="catalytic activity">
    <reaction evidence="8">
        <text>N(2)-formyl-N(1)-(5-phospho-beta-D-ribosyl)glycinamide + L-glutamine + ATP + H2O = 2-formamido-N(1)-(5-O-phospho-beta-D-ribosyl)acetamidine + L-glutamate + ADP + phosphate + H(+)</text>
        <dbReference type="Rhea" id="RHEA:17129"/>
        <dbReference type="ChEBI" id="CHEBI:15377"/>
        <dbReference type="ChEBI" id="CHEBI:15378"/>
        <dbReference type="ChEBI" id="CHEBI:29985"/>
        <dbReference type="ChEBI" id="CHEBI:30616"/>
        <dbReference type="ChEBI" id="CHEBI:43474"/>
        <dbReference type="ChEBI" id="CHEBI:58359"/>
        <dbReference type="ChEBI" id="CHEBI:147286"/>
        <dbReference type="ChEBI" id="CHEBI:147287"/>
        <dbReference type="ChEBI" id="CHEBI:456216"/>
        <dbReference type="EC" id="6.3.5.3"/>
    </reaction>
</comment>
<keyword evidence="5 8" id="KW-0378">Hydrolase</keyword>
<keyword evidence="10" id="KW-1185">Reference proteome</keyword>
<evidence type="ECO:0000256" key="6">
    <source>
        <dbReference type="ARBA" id="ARBA00022840"/>
    </source>
</evidence>
<feature type="active site" description="Nucleophile" evidence="8">
    <location>
        <position position="86"/>
    </location>
</feature>
<comment type="pathway">
    <text evidence="8">Purine metabolism; IMP biosynthesis via de novo pathway; 5-amino-1-(5-phospho-D-ribosyl)imidazole from N(2)-formyl-N(1)-(5-phospho-D-ribosyl)glycinamide: step 1/2.</text>
</comment>
<feature type="active site" evidence="8">
    <location>
        <position position="203"/>
    </location>
</feature>
<keyword evidence="6 8" id="KW-0067">ATP-binding</keyword>
<dbReference type="PIRSF" id="PIRSF001586">
    <property type="entry name" value="FGAM_synth_I"/>
    <property type="match status" value="1"/>
</dbReference>
<organism evidence="9 10">
    <name type="scientific">Dongia sedimenti</name>
    <dbReference type="NCBI Taxonomy" id="3064282"/>
    <lineage>
        <taxon>Bacteria</taxon>
        <taxon>Pseudomonadati</taxon>
        <taxon>Pseudomonadota</taxon>
        <taxon>Alphaproteobacteria</taxon>
        <taxon>Rhodospirillales</taxon>
        <taxon>Dongiaceae</taxon>
        <taxon>Dongia</taxon>
    </lineage>
</organism>
<dbReference type="NCBIfam" id="NF002957">
    <property type="entry name" value="PRK03619.1"/>
    <property type="match status" value="1"/>
</dbReference>
<accession>A0ABU0YGQ4</accession>
<evidence type="ECO:0000256" key="3">
    <source>
        <dbReference type="ARBA" id="ARBA00022741"/>
    </source>
</evidence>
<dbReference type="PROSITE" id="PS51273">
    <property type="entry name" value="GATASE_TYPE_1"/>
    <property type="match status" value="1"/>
</dbReference>
<protein>
    <recommendedName>
        <fullName evidence="8">Phosphoribosylformylglycinamidine synthase subunit PurQ</fullName>
        <shortName evidence="8">FGAM synthase</shortName>
        <ecNumber evidence="8">6.3.5.3</ecNumber>
    </recommendedName>
    <alternativeName>
        <fullName evidence="8">Formylglycinamide ribonucleotide amidotransferase subunit I</fullName>
        <shortName evidence="8">FGAR amidotransferase I</shortName>
        <shortName evidence="8">FGAR-AT I</shortName>
    </alternativeName>
    <alternativeName>
        <fullName evidence="8">Glutaminase PurQ</fullName>
        <ecNumber evidence="8">3.5.1.2</ecNumber>
    </alternativeName>
    <alternativeName>
        <fullName evidence="8">Phosphoribosylformylglycinamidine synthase subunit I</fullName>
    </alternativeName>
</protein>
<dbReference type="Pfam" id="PF13507">
    <property type="entry name" value="GATase_5"/>
    <property type="match status" value="1"/>
</dbReference>